<gene>
    <name evidence="2" type="ORF">Taro_022188</name>
</gene>
<keyword evidence="3" id="KW-1185">Reference proteome</keyword>
<protein>
    <submittedName>
        <fullName evidence="2">Uncharacterized protein</fullName>
    </submittedName>
</protein>
<dbReference type="EMBL" id="NMUH01001163">
    <property type="protein sequence ID" value="MQL89611.1"/>
    <property type="molecule type" value="Genomic_DNA"/>
</dbReference>
<comment type="caution">
    <text evidence="2">The sequence shown here is derived from an EMBL/GenBank/DDBJ whole genome shotgun (WGS) entry which is preliminary data.</text>
</comment>
<sequence>MSRVRGGSACGPSTLWRSEVAVLAVRRRSHLVVLWSRQNSALVVLVEVLLGPTCIVFVALLAAVFSLMVCVFGRLGVHSGEGSSQDRPLSLLVEVFPRSALCLFWATVVLPCGSKCVVWLGCVLERFSQDGSWRFWSRDELPLLPVGLSVLQFAWALLVKHRVLVLECFGFVPSGAWVHCVVPWVAPGAGDSTMCCAGCLFVRFVCRLTTSLGVGGVELSASGTLCAGLCLVPYRWYARLWSWPVSQFSLSLRERVCLAVVPCFGLGPSEVDVLSSTSEVVSVPVWLHIFVVVGTCAERCFHFVPDSVGFCGSRVCGSTSVVVMALCCSLPLLSSIML</sequence>
<keyword evidence="1" id="KW-1133">Transmembrane helix</keyword>
<evidence type="ECO:0000313" key="3">
    <source>
        <dbReference type="Proteomes" id="UP000652761"/>
    </source>
</evidence>
<keyword evidence="1" id="KW-0472">Membrane</keyword>
<reference evidence="2" key="1">
    <citation type="submission" date="2017-07" db="EMBL/GenBank/DDBJ databases">
        <title>Taro Niue Genome Assembly and Annotation.</title>
        <authorList>
            <person name="Atibalentja N."/>
            <person name="Keating K."/>
            <person name="Fields C.J."/>
        </authorList>
    </citation>
    <scope>NUCLEOTIDE SEQUENCE</scope>
    <source>
        <strain evidence="2">Niue_2</strain>
        <tissue evidence="2">Leaf</tissue>
    </source>
</reference>
<organism evidence="2 3">
    <name type="scientific">Colocasia esculenta</name>
    <name type="common">Wild taro</name>
    <name type="synonym">Arum esculentum</name>
    <dbReference type="NCBI Taxonomy" id="4460"/>
    <lineage>
        <taxon>Eukaryota</taxon>
        <taxon>Viridiplantae</taxon>
        <taxon>Streptophyta</taxon>
        <taxon>Embryophyta</taxon>
        <taxon>Tracheophyta</taxon>
        <taxon>Spermatophyta</taxon>
        <taxon>Magnoliopsida</taxon>
        <taxon>Liliopsida</taxon>
        <taxon>Araceae</taxon>
        <taxon>Aroideae</taxon>
        <taxon>Colocasieae</taxon>
        <taxon>Colocasia</taxon>
    </lineage>
</organism>
<dbReference type="Proteomes" id="UP000652761">
    <property type="component" value="Unassembled WGS sequence"/>
</dbReference>
<name>A0A843V0T1_COLES</name>
<proteinExistence type="predicted"/>
<evidence type="ECO:0000313" key="2">
    <source>
        <dbReference type="EMBL" id="MQL89611.1"/>
    </source>
</evidence>
<evidence type="ECO:0000256" key="1">
    <source>
        <dbReference type="SAM" id="Phobius"/>
    </source>
</evidence>
<feature type="transmembrane region" description="Helical" evidence="1">
    <location>
        <begin position="42"/>
        <end position="75"/>
    </location>
</feature>
<dbReference type="AlphaFoldDB" id="A0A843V0T1"/>
<keyword evidence="1" id="KW-0812">Transmembrane</keyword>
<accession>A0A843V0T1</accession>